<dbReference type="Proteomes" id="UP000324222">
    <property type="component" value="Unassembled WGS sequence"/>
</dbReference>
<dbReference type="EMBL" id="VSRR010154113">
    <property type="protein sequence ID" value="MPD06993.1"/>
    <property type="molecule type" value="Genomic_DNA"/>
</dbReference>
<feature type="region of interest" description="Disordered" evidence="1">
    <location>
        <begin position="1"/>
        <end position="61"/>
    </location>
</feature>
<feature type="compositionally biased region" description="Basic residues" evidence="1">
    <location>
        <begin position="11"/>
        <end position="26"/>
    </location>
</feature>
<sequence length="61" mass="7187">MSRNVRESRNCPHHHHHCHSLSHHGRFASSASDTRYGYDERQQLEKDAGGLNNFQEPFARW</sequence>
<evidence type="ECO:0000313" key="3">
    <source>
        <dbReference type="Proteomes" id="UP000324222"/>
    </source>
</evidence>
<comment type="caution">
    <text evidence="2">The sequence shown here is derived from an EMBL/GenBank/DDBJ whole genome shotgun (WGS) entry which is preliminary data.</text>
</comment>
<gene>
    <name evidence="2" type="ORF">E2C01_102833</name>
</gene>
<protein>
    <submittedName>
        <fullName evidence="2">Uncharacterized protein</fullName>
    </submittedName>
</protein>
<name>A0A5B7KE92_PORTR</name>
<evidence type="ECO:0000313" key="2">
    <source>
        <dbReference type="EMBL" id="MPD06993.1"/>
    </source>
</evidence>
<dbReference type="AlphaFoldDB" id="A0A5B7KE92"/>
<accession>A0A5B7KE92</accession>
<evidence type="ECO:0000256" key="1">
    <source>
        <dbReference type="SAM" id="MobiDB-lite"/>
    </source>
</evidence>
<feature type="compositionally biased region" description="Basic and acidic residues" evidence="1">
    <location>
        <begin position="1"/>
        <end position="10"/>
    </location>
</feature>
<reference evidence="2 3" key="1">
    <citation type="submission" date="2019-05" db="EMBL/GenBank/DDBJ databases">
        <title>Another draft genome of Portunus trituberculatus and its Hox gene families provides insights of decapod evolution.</title>
        <authorList>
            <person name="Jeong J.-H."/>
            <person name="Song I."/>
            <person name="Kim S."/>
            <person name="Choi T."/>
            <person name="Kim D."/>
            <person name="Ryu S."/>
            <person name="Kim W."/>
        </authorList>
    </citation>
    <scope>NUCLEOTIDE SEQUENCE [LARGE SCALE GENOMIC DNA]</scope>
    <source>
        <tissue evidence="2">Muscle</tissue>
    </source>
</reference>
<proteinExistence type="predicted"/>
<organism evidence="2 3">
    <name type="scientific">Portunus trituberculatus</name>
    <name type="common">Swimming crab</name>
    <name type="synonym">Neptunus trituberculatus</name>
    <dbReference type="NCBI Taxonomy" id="210409"/>
    <lineage>
        <taxon>Eukaryota</taxon>
        <taxon>Metazoa</taxon>
        <taxon>Ecdysozoa</taxon>
        <taxon>Arthropoda</taxon>
        <taxon>Crustacea</taxon>
        <taxon>Multicrustacea</taxon>
        <taxon>Malacostraca</taxon>
        <taxon>Eumalacostraca</taxon>
        <taxon>Eucarida</taxon>
        <taxon>Decapoda</taxon>
        <taxon>Pleocyemata</taxon>
        <taxon>Brachyura</taxon>
        <taxon>Eubrachyura</taxon>
        <taxon>Portunoidea</taxon>
        <taxon>Portunidae</taxon>
        <taxon>Portuninae</taxon>
        <taxon>Portunus</taxon>
    </lineage>
</organism>
<feature type="compositionally biased region" description="Basic and acidic residues" evidence="1">
    <location>
        <begin position="36"/>
        <end position="48"/>
    </location>
</feature>
<keyword evidence="3" id="KW-1185">Reference proteome</keyword>